<dbReference type="Proteomes" id="UP000789390">
    <property type="component" value="Unassembled WGS sequence"/>
</dbReference>
<name>A0A8J2RA21_9CRUS</name>
<sequence length="288" mass="32450">MSPSGDAFKDDETIPDGEEELPTDVELKSGLQCPICFGPAWTFCKMPKSEKQGCYYCAHGKLHYDDRPVSEIKPLKLSHLVNYIDCLGANGSGLANYNDMPYTITKSAENYKYQAIDDLVNRLQVVSLPGYDKVTFIMNRISGLTCKVQNLKVVRYKNLFSKRQDSSWDTTKSEDLRGYFKWDGRTTYPKSPPRESGKDEEDWSSWYKEEMVHGMEGVNEVEAGSNSSLPELEDCSEEDAGSNSSIPELEDCSEEDDGSNCSMKELEEFEEAEAKETSQQGESAKRPH</sequence>
<reference evidence="2" key="1">
    <citation type="submission" date="2021-11" db="EMBL/GenBank/DDBJ databases">
        <authorList>
            <person name="Schell T."/>
        </authorList>
    </citation>
    <scope>NUCLEOTIDE SEQUENCE</scope>
    <source>
        <strain evidence="2">M5</strain>
    </source>
</reference>
<feature type="region of interest" description="Disordered" evidence="1">
    <location>
        <begin position="214"/>
        <end position="288"/>
    </location>
</feature>
<accession>A0A8J2RA21</accession>
<organism evidence="2 3">
    <name type="scientific">Daphnia galeata</name>
    <dbReference type="NCBI Taxonomy" id="27404"/>
    <lineage>
        <taxon>Eukaryota</taxon>
        <taxon>Metazoa</taxon>
        <taxon>Ecdysozoa</taxon>
        <taxon>Arthropoda</taxon>
        <taxon>Crustacea</taxon>
        <taxon>Branchiopoda</taxon>
        <taxon>Diplostraca</taxon>
        <taxon>Cladocera</taxon>
        <taxon>Anomopoda</taxon>
        <taxon>Daphniidae</taxon>
        <taxon>Daphnia</taxon>
    </lineage>
</organism>
<gene>
    <name evidence="2" type="ORF">DGAL_LOCUS314</name>
</gene>
<dbReference type="EMBL" id="CAKKLH010000001">
    <property type="protein sequence ID" value="CAH0098267.1"/>
    <property type="molecule type" value="Genomic_DNA"/>
</dbReference>
<evidence type="ECO:0000313" key="2">
    <source>
        <dbReference type="EMBL" id="CAH0098267.1"/>
    </source>
</evidence>
<feature type="compositionally biased region" description="Acidic residues" evidence="1">
    <location>
        <begin position="248"/>
        <end position="258"/>
    </location>
</feature>
<comment type="caution">
    <text evidence="2">The sequence shown here is derived from an EMBL/GenBank/DDBJ whole genome shotgun (WGS) entry which is preliminary data.</text>
</comment>
<dbReference type="AlphaFoldDB" id="A0A8J2RA21"/>
<evidence type="ECO:0000256" key="1">
    <source>
        <dbReference type="SAM" id="MobiDB-lite"/>
    </source>
</evidence>
<protein>
    <submittedName>
        <fullName evidence="2">Uncharacterized protein</fullName>
    </submittedName>
</protein>
<evidence type="ECO:0000313" key="3">
    <source>
        <dbReference type="Proteomes" id="UP000789390"/>
    </source>
</evidence>
<keyword evidence="3" id="KW-1185">Reference proteome</keyword>
<proteinExistence type="predicted"/>
<feature type="compositionally biased region" description="Acidic residues" evidence="1">
    <location>
        <begin position="231"/>
        <end position="240"/>
    </location>
</feature>